<comment type="caution">
    <text evidence="2">The sequence shown here is derived from an EMBL/GenBank/DDBJ whole genome shotgun (WGS) entry which is preliminary data.</text>
</comment>
<evidence type="ECO:0000313" key="2">
    <source>
        <dbReference type="EMBL" id="KKM97533.1"/>
    </source>
</evidence>
<gene>
    <name evidence="2" type="ORF">LCGC14_1167060</name>
</gene>
<name>A0A0F9LVT7_9ZZZZ</name>
<dbReference type="AlphaFoldDB" id="A0A0F9LVT7"/>
<feature type="compositionally biased region" description="Basic residues" evidence="1">
    <location>
        <begin position="65"/>
        <end position="80"/>
    </location>
</feature>
<evidence type="ECO:0000256" key="1">
    <source>
        <dbReference type="SAM" id="MobiDB-lite"/>
    </source>
</evidence>
<protein>
    <submittedName>
        <fullName evidence="2">Uncharacterized protein</fullName>
    </submittedName>
</protein>
<feature type="region of interest" description="Disordered" evidence="1">
    <location>
        <begin position="53"/>
        <end position="80"/>
    </location>
</feature>
<sequence>MAYKLNHPTLRTVKGYIPTSYENVPVRDGIATAQRPVSVGQLEAKGWKLIDESKRSEIPGPKQNTVKKKADKKKKASKKV</sequence>
<organism evidence="2">
    <name type="scientific">marine sediment metagenome</name>
    <dbReference type="NCBI Taxonomy" id="412755"/>
    <lineage>
        <taxon>unclassified sequences</taxon>
        <taxon>metagenomes</taxon>
        <taxon>ecological metagenomes</taxon>
    </lineage>
</organism>
<reference evidence="2" key="1">
    <citation type="journal article" date="2015" name="Nature">
        <title>Complex archaea that bridge the gap between prokaryotes and eukaryotes.</title>
        <authorList>
            <person name="Spang A."/>
            <person name="Saw J.H."/>
            <person name="Jorgensen S.L."/>
            <person name="Zaremba-Niedzwiedzka K."/>
            <person name="Martijn J."/>
            <person name="Lind A.E."/>
            <person name="van Eijk R."/>
            <person name="Schleper C."/>
            <person name="Guy L."/>
            <person name="Ettema T.J."/>
        </authorList>
    </citation>
    <scope>NUCLEOTIDE SEQUENCE</scope>
</reference>
<accession>A0A0F9LVT7</accession>
<proteinExistence type="predicted"/>
<dbReference type="EMBL" id="LAZR01005737">
    <property type="protein sequence ID" value="KKM97533.1"/>
    <property type="molecule type" value="Genomic_DNA"/>
</dbReference>